<keyword evidence="3" id="KW-1185">Reference proteome</keyword>
<accession>A0A1J8PXN8</accession>
<feature type="transmembrane region" description="Helical" evidence="1">
    <location>
        <begin position="12"/>
        <end position="33"/>
    </location>
</feature>
<dbReference type="Proteomes" id="UP000183567">
    <property type="component" value="Unassembled WGS sequence"/>
</dbReference>
<name>A0A1J8PXN8_9AGAM</name>
<protein>
    <submittedName>
        <fullName evidence="2">Uncharacterized protein</fullName>
    </submittedName>
</protein>
<sequence>MSSSSTLDIGNTFGALFIGVVLSAVLVNHLLVVPELSLV</sequence>
<proteinExistence type="predicted"/>
<evidence type="ECO:0000256" key="1">
    <source>
        <dbReference type="SAM" id="Phobius"/>
    </source>
</evidence>
<evidence type="ECO:0000313" key="3">
    <source>
        <dbReference type="Proteomes" id="UP000183567"/>
    </source>
</evidence>
<dbReference type="EMBL" id="LVVM01004640">
    <property type="protein sequence ID" value="OJA12491.1"/>
    <property type="molecule type" value="Genomic_DNA"/>
</dbReference>
<gene>
    <name evidence="2" type="ORF">AZE42_08784</name>
</gene>
<keyword evidence="1" id="KW-0472">Membrane</keyword>
<dbReference type="AlphaFoldDB" id="A0A1J8PXN8"/>
<evidence type="ECO:0000313" key="2">
    <source>
        <dbReference type="EMBL" id="OJA12491.1"/>
    </source>
</evidence>
<reference evidence="2 3" key="1">
    <citation type="submission" date="2016-03" db="EMBL/GenBank/DDBJ databases">
        <title>Comparative genomics of the ectomycorrhizal sister species Rhizopogon vinicolor and Rhizopogon vesiculosus (Basidiomycota: Boletales) reveals a divergence of the mating type B locus.</title>
        <authorList>
            <person name="Mujic A.B."/>
            <person name="Kuo A."/>
            <person name="Tritt A."/>
            <person name="Lipzen A."/>
            <person name="Chen C."/>
            <person name="Johnson J."/>
            <person name="Sharma A."/>
            <person name="Barry K."/>
            <person name="Grigoriev I.V."/>
            <person name="Spatafora J.W."/>
        </authorList>
    </citation>
    <scope>NUCLEOTIDE SEQUENCE [LARGE SCALE GENOMIC DNA]</scope>
    <source>
        <strain evidence="2 3">AM-OR11-056</strain>
    </source>
</reference>
<organism evidence="2 3">
    <name type="scientific">Rhizopogon vesiculosus</name>
    <dbReference type="NCBI Taxonomy" id="180088"/>
    <lineage>
        <taxon>Eukaryota</taxon>
        <taxon>Fungi</taxon>
        <taxon>Dikarya</taxon>
        <taxon>Basidiomycota</taxon>
        <taxon>Agaricomycotina</taxon>
        <taxon>Agaricomycetes</taxon>
        <taxon>Agaricomycetidae</taxon>
        <taxon>Boletales</taxon>
        <taxon>Suillineae</taxon>
        <taxon>Rhizopogonaceae</taxon>
        <taxon>Rhizopogon</taxon>
    </lineage>
</organism>
<keyword evidence="1" id="KW-1133">Transmembrane helix</keyword>
<comment type="caution">
    <text evidence="2">The sequence shown here is derived from an EMBL/GenBank/DDBJ whole genome shotgun (WGS) entry which is preliminary data.</text>
</comment>
<keyword evidence="1" id="KW-0812">Transmembrane</keyword>